<evidence type="ECO:0000313" key="4">
    <source>
        <dbReference type="EMBL" id="WVN89123.1"/>
    </source>
</evidence>
<dbReference type="VEuPathDB" id="FungiDB:L203_03273"/>
<proteinExistence type="predicted"/>
<keyword evidence="5" id="KW-1185">Reference proteome</keyword>
<feature type="chain" id="PRO_5043489784" evidence="3">
    <location>
        <begin position="20"/>
        <end position="786"/>
    </location>
</feature>
<dbReference type="RefSeq" id="XP_066069823.1">
    <property type="nucleotide sequence ID" value="XM_066213726.1"/>
</dbReference>
<feature type="signal peptide" evidence="3">
    <location>
        <begin position="1"/>
        <end position="19"/>
    </location>
</feature>
<feature type="region of interest" description="Disordered" evidence="1">
    <location>
        <begin position="630"/>
        <end position="657"/>
    </location>
</feature>
<feature type="region of interest" description="Disordered" evidence="1">
    <location>
        <begin position="519"/>
        <end position="580"/>
    </location>
</feature>
<dbReference type="Proteomes" id="UP000094043">
    <property type="component" value="Chromosome 5"/>
</dbReference>
<keyword evidence="2" id="KW-1133">Transmembrane helix</keyword>
<evidence type="ECO:0000256" key="1">
    <source>
        <dbReference type="SAM" id="MobiDB-lite"/>
    </source>
</evidence>
<dbReference type="Gene3D" id="2.40.70.10">
    <property type="entry name" value="Acid Proteases"/>
    <property type="match status" value="1"/>
</dbReference>
<feature type="transmembrane region" description="Helical" evidence="2">
    <location>
        <begin position="410"/>
        <end position="430"/>
    </location>
</feature>
<organism evidence="4 5">
    <name type="scientific">Cryptococcus depauperatus CBS 7841</name>
    <dbReference type="NCBI Taxonomy" id="1295531"/>
    <lineage>
        <taxon>Eukaryota</taxon>
        <taxon>Fungi</taxon>
        <taxon>Dikarya</taxon>
        <taxon>Basidiomycota</taxon>
        <taxon>Agaricomycotina</taxon>
        <taxon>Tremellomycetes</taxon>
        <taxon>Tremellales</taxon>
        <taxon>Cryptococcaceae</taxon>
        <taxon>Cryptococcus</taxon>
    </lineage>
</organism>
<dbReference type="InterPro" id="IPR021109">
    <property type="entry name" value="Peptidase_aspartic_dom_sf"/>
</dbReference>
<reference evidence="4" key="1">
    <citation type="submission" date="2016-06" db="EMBL/GenBank/DDBJ databases">
        <authorList>
            <person name="Cuomo C."/>
            <person name="Litvintseva A."/>
            <person name="Heitman J."/>
            <person name="Chen Y."/>
            <person name="Sun S."/>
            <person name="Springer D."/>
            <person name="Dromer F."/>
            <person name="Young S."/>
            <person name="Zeng Q."/>
            <person name="Chapman S."/>
            <person name="Gujja S."/>
            <person name="Saif S."/>
            <person name="Birren B."/>
        </authorList>
    </citation>
    <scope>NUCLEOTIDE SEQUENCE</scope>
    <source>
        <strain evidence="4">CBS 7841</strain>
    </source>
</reference>
<reference evidence="4" key="2">
    <citation type="journal article" date="2022" name="Elife">
        <title>Obligate sexual reproduction of a homothallic fungus closely related to the Cryptococcus pathogenic species complex.</title>
        <authorList>
            <person name="Passer A.R."/>
            <person name="Clancey S.A."/>
            <person name="Shea T."/>
            <person name="David-Palma M."/>
            <person name="Averette A.F."/>
            <person name="Boekhout T."/>
            <person name="Porcel B.M."/>
            <person name="Nowrousian M."/>
            <person name="Cuomo C.A."/>
            <person name="Sun S."/>
            <person name="Heitman J."/>
            <person name="Coelho M.A."/>
        </authorList>
    </citation>
    <scope>NUCLEOTIDE SEQUENCE</scope>
    <source>
        <strain evidence="4">CBS 7841</strain>
    </source>
</reference>
<feature type="region of interest" description="Disordered" evidence="1">
    <location>
        <begin position="739"/>
        <end position="786"/>
    </location>
</feature>
<keyword evidence="2" id="KW-0472">Membrane</keyword>
<feature type="compositionally biased region" description="Low complexity" evidence="1">
    <location>
        <begin position="545"/>
        <end position="556"/>
    </location>
</feature>
<dbReference type="AlphaFoldDB" id="A0A1E3IHT3"/>
<dbReference type="OrthoDB" id="2563011at2759"/>
<feature type="compositionally biased region" description="Basic and acidic residues" evidence="1">
    <location>
        <begin position="767"/>
        <end position="786"/>
    </location>
</feature>
<keyword evidence="3" id="KW-0732">Signal</keyword>
<evidence type="ECO:0000256" key="2">
    <source>
        <dbReference type="SAM" id="Phobius"/>
    </source>
</evidence>
<name>A0A1E3IHT3_9TREE</name>
<dbReference type="EMBL" id="CP143788">
    <property type="protein sequence ID" value="WVN89123.1"/>
    <property type="molecule type" value="Genomic_DNA"/>
</dbReference>
<dbReference type="InterPro" id="IPR033121">
    <property type="entry name" value="PEPTIDASE_A1"/>
</dbReference>
<dbReference type="PROSITE" id="PS51767">
    <property type="entry name" value="PEPTIDASE_A1"/>
    <property type="match status" value="1"/>
</dbReference>
<gene>
    <name evidence="4" type="ORF">L203_104339</name>
</gene>
<protein>
    <submittedName>
        <fullName evidence="4">Uncharacterized protein</fullName>
    </submittedName>
</protein>
<accession>A0A1E3IHT3</accession>
<sequence length="786" mass="85201">MPSLVLLLTLASFFQHVFADHKLDLSRMGPFYSSMPLYRGGAGTNVLTVGVGSPKTVVNLTCSTNVEFFMVATSGCHDCVKDSDSYSVSGSSSVTTSQQALVHTFYYPIGKSNTLTLAGQLAQEILTDERNDGSTTRPIALVTRVQTNDPNGKVDGSDVTLTDGTSGFWGLGVYQPKKTSSLIGSMINVNGNGAPSSEVSFTVGFDIKNYTRSPGDAGTVHWGGVPNGSWTGDFNWMSTNRSIGGSWGFEMDRMRVSDEVIDLEHLYGTIDPAFDAIYVPTAVAEKFFSKVSGAERDLVDTTRWNLPCDTNITSTISISGSSYAISSSELVQKRDLAGRSCWGSVVAWQNGSAPELRGEVRLGTPFMSNIYAVLYYTENQQYVGLAGKPNSVNAHNLLSNSKSGHRNGQLAGILIGSLVGVLVLLLLICYTRNRNSFQSIWFRAIRRQQRAQMNMVIRGATLPPIPPPMMPIGMGGPMMGPGIIGPRGPMGPMGPMAPMPMGGPPSMMPMMGGGIGGYQPVPPPAYQAPVSHKPQQEQSQPLLANNSQYQGNQQYQKMPETSGEKPQGYYSPRLQQTPPRSTLFPFIPRSAKASASHGHPPMQQGNLYTNQPLLNESRVHFGPAGARAVRSTSSISEGKPVTEFGGFDPRSGPQGRNHRREEYLEHYAADNRMDAQQGYAPYPGVLASAQSNLARQNISQTHAQMYPTVPGNTEGHYTPSQTSEKKRYFIWRPGGETGKSPYRAVSAAGSEDGGQKPKSWFGGRSGGWKEAERGRERERFEVGWTH</sequence>
<dbReference type="SUPFAM" id="SSF50630">
    <property type="entry name" value="Acid proteases"/>
    <property type="match status" value="1"/>
</dbReference>
<dbReference type="GeneID" id="91088549"/>
<dbReference type="KEGG" id="cdep:91088549"/>
<evidence type="ECO:0000313" key="5">
    <source>
        <dbReference type="Proteomes" id="UP000094043"/>
    </source>
</evidence>
<keyword evidence="2" id="KW-0812">Transmembrane</keyword>
<reference evidence="4" key="3">
    <citation type="submission" date="2024-01" db="EMBL/GenBank/DDBJ databases">
        <authorList>
            <person name="Coelho M.A."/>
            <person name="David-Palma M."/>
            <person name="Shea T."/>
            <person name="Sun S."/>
            <person name="Cuomo C.A."/>
            <person name="Heitman J."/>
        </authorList>
    </citation>
    <scope>NUCLEOTIDE SEQUENCE</scope>
    <source>
        <strain evidence="4">CBS 7841</strain>
    </source>
</reference>
<evidence type="ECO:0000256" key="3">
    <source>
        <dbReference type="SAM" id="SignalP"/>
    </source>
</evidence>